<sequence>MIYFLITKQRVAKQLEIKQANQKGQKKMAQVKIMSSFLPLFCMICMSWLSSQMVMIAVGQECPTLSDKFLEQKRRQDECLASDEKYFERLEQERSTKQPKLHEFTGQSEMEIPDYWHKHFLIYHNVGMRGNELITWGLPASYLQNATRYVRKYSICKGEETKGSDVQTQLEYNDEALSDADIEKVCDIRYDNVVSFLITPCRIDNAFHLHNDVLLPTFIDLLESNNLLQPNKQAFVFRGDSSHWKNAVPFFHILYDMFQGKVQVLDDVAFDPTTRKPR</sequence>
<proteinExistence type="predicted"/>
<evidence type="ECO:0000313" key="3">
    <source>
        <dbReference type="Proteomes" id="UP000023152"/>
    </source>
</evidence>
<keyword evidence="1" id="KW-1133">Transmembrane helix</keyword>
<dbReference type="Proteomes" id="UP000023152">
    <property type="component" value="Unassembled WGS sequence"/>
</dbReference>
<accession>X6NB84</accession>
<keyword evidence="1" id="KW-0472">Membrane</keyword>
<dbReference type="EMBL" id="ASPP01010614">
    <property type="protein sequence ID" value="ETO22582.1"/>
    <property type="molecule type" value="Genomic_DNA"/>
</dbReference>
<keyword evidence="1" id="KW-0812">Transmembrane</keyword>
<organism evidence="2 3">
    <name type="scientific">Reticulomyxa filosa</name>
    <dbReference type="NCBI Taxonomy" id="46433"/>
    <lineage>
        <taxon>Eukaryota</taxon>
        <taxon>Sar</taxon>
        <taxon>Rhizaria</taxon>
        <taxon>Retaria</taxon>
        <taxon>Foraminifera</taxon>
        <taxon>Monothalamids</taxon>
        <taxon>Reticulomyxidae</taxon>
        <taxon>Reticulomyxa</taxon>
    </lineage>
</organism>
<protein>
    <submittedName>
        <fullName evidence="2">Uncharacterized protein</fullName>
    </submittedName>
</protein>
<evidence type="ECO:0000256" key="1">
    <source>
        <dbReference type="SAM" id="Phobius"/>
    </source>
</evidence>
<reference evidence="2 3" key="1">
    <citation type="journal article" date="2013" name="Curr. Biol.">
        <title>The Genome of the Foraminiferan Reticulomyxa filosa.</title>
        <authorList>
            <person name="Glockner G."/>
            <person name="Hulsmann N."/>
            <person name="Schleicher M."/>
            <person name="Noegel A.A."/>
            <person name="Eichinger L."/>
            <person name="Gallinger C."/>
            <person name="Pawlowski J."/>
            <person name="Sierra R."/>
            <person name="Euteneuer U."/>
            <person name="Pillet L."/>
            <person name="Moustafa A."/>
            <person name="Platzer M."/>
            <person name="Groth M."/>
            <person name="Szafranski K."/>
            <person name="Schliwa M."/>
        </authorList>
    </citation>
    <scope>NUCLEOTIDE SEQUENCE [LARGE SCALE GENOMIC DNA]</scope>
</reference>
<comment type="caution">
    <text evidence="2">The sequence shown here is derived from an EMBL/GenBank/DDBJ whole genome shotgun (WGS) entry which is preliminary data.</text>
</comment>
<feature type="transmembrane region" description="Helical" evidence="1">
    <location>
        <begin position="37"/>
        <end position="58"/>
    </location>
</feature>
<name>X6NB84_RETFI</name>
<dbReference type="AlphaFoldDB" id="X6NB84"/>
<keyword evidence="3" id="KW-1185">Reference proteome</keyword>
<gene>
    <name evidence="2" type="ORF">RFI_14611</name>
</gene>
<feature type="non-terminal residue" evidence="2">
    <location>
        <position position="278"/>
    </location>
</feature>
<evidence type="ECO:0000313" key="2">
    <source>
        <dbReference type="EMBL" id="ETO22582.1"/>
    </source>
</evidence>